<evidence type="ECO:0000256" key="6">
    <source>
        <dbReference type="ARBA" id="ARBA00023136"/>
    </source>
</evidence>
<protein>
    <recommendedName>
        <fullName evidence="10">DUF350 domain-containing protein</fullName>
    </recommendedName>
</protein>
<feature type="transmembrane region" description="Helical" evidence="7">
    <location>
        <begin position="12"/>
        <end position="31"/>
    </location>
</feature>
<dbReference type="Proteomes" id="UP000236724">
    <property type="component" value="Unassembled WGS sequence"/>
</dbReference>
<evidence type="ECO:0000256" key="4">
    <source>
        <dbReference type="ARBA" id="ARBA00022692"/>
    </source>
</evidence>
<dbReference type="InterPro" id="IPR007140">
    <property type="entry name" value="DUF350"/>
</dbReference>
<feature type="transmembrane region" description="Helical" evidence="7">
    <location>
        <begin position="83"/>
        <end position="104"/>
    </location>
</feature>
<evidence type="ECO:0000256" key="5">
    <source>
        <dbReference type="ARBA" id="ARBA00022989"/>
    </source>
</evidence>
<comment type="subcellular location">
    <subcellularLocation>
        <location evidence="1">Cell membrane</location>
        <topology evidence="1">Multi-pass membrane protein</topology>
    </subcellularLocation>
</comment>
<evidence type="ECO:0000313" key="9">
    <source>
        <dbReference type="Proteomes" id="UP000236724"/>
    </source>
</evidence>
<keyword evidence="9" id="KW-1185">Reference proteome</keyword>
<reference evidence="8 9" key="1">
    <citation type="submission" date="2016-10" db="EMBL/GenBank/DDBJ databases">
        <authorList>
            <person name="de Groot N.N."/>
        </authorList>
    </citation>
    <scope>NUCLEOTIDE SEQUENCE [LARGE SCALE GENOMIC DNA]</scope>
    <source>
        <strain evidence="8">MBHS1</strain>
    </source>
</reference>
<feature type="transmembrane region" description="Helical" evidence="7">
    <location>
        <begin position="124"/>
        <end position="146"/>
    </location>
</feature>
<dbReference type="PANTHER" id="PTHR40043:SF1">
    <property type="entry name" value="UPF0719 INNER MEMBRANE PROTEIN YJFL"/>
    <property type="match status" value="1"/>
</dbReference>
<dbReference type="GO" id="GO:0005886">
    <property type="term" value="C:plasma membrane"/>
    <property type="evidence" value="ECO:0007669"/>
    <property type="project" value="UniProtKB-SubCell"/>
</dbReference>
<evidence type="ECO:0000256" key="2">
    <source>
        <dbReference type="ARBA" id="ARBA00005779"/>
    </source>
</evidence>
<keyword evidence="3" id="KW-1003">Cell membrane</keyword>
<dbReference type="Pfam" id="PF03994">
    <property type="entry name" value="DUF350"/>
    <property type="match status" value="2"/>
</dbReference>
<keyword evidence="4 7" id="KW-0812">Transmembrane</keyword>
<evidence type="ECO:0000313" key="8">
    <source>
        <dbReference type="EMBL" id="SEH08919.1"/>
    </source>
</evidence>
<dbReference type="PANTHER" id="PTHR40043">
    <property type="entry name" value="UPF0719 INNER MEMBRANE PROTEIN YJFL"/>
    <property type="match status" value="1"/>
</dbReference>
<gene>
    <name evidence="8" type="ORF">MBHS_04812</name>
</gene>
<comment type="similarity">
    <text evidence="2">Belongs to the UPF0719 family.</text>
</comment>
<feature type="transmembrane region" description="Helical" evidence="7">
    <location>
        <begin position="152"/>
        <end position="175"/>
    </location>
</feature>
<evidence type="ECO:0000256" key="7">
    <source>
        <dbReference type="SAM" id="Phobius"/>
    </source>
</evidence>
<evidence type="ECO:0000256" key="3">
    <source>
        <dbReference type="ARBA" id="ARBA00022475"/>
    </source>
</evidence>
<keyword evidence="5 7" id="KW-1133">Transmembrane helix</keyword>
<dbReference type="AlphaFoldDB" id="A0A1H6FHR7"/>
<evidence type="ECO:0008006" key="10">
    <source>
        <dbReference type="Google" id="ProtNLM"/>
    </source>
</evidence>
<proteinExistence type="inferred from homology"/>
<organism evidence="8 9">
    <name type="scientific">Candidatus Venteria ishoeyi</name>
    <dbReference type="NCBI Taxonomy" id="1899563"/>
    <lineage>
        <taxon>Bacteria</taxon>
        <taxon>Pseudomonadati</taxon>
        <taxon>Pseudomonadota</taxon>
        <taxon>Gammaproteobacteria</taxon>
        <taxon>Thiotrichales</taxon>
        <taxon>Thiotrichaceae</taxon>
        <taxon>Venteria</taxon>
    </lineage>
</organism>
<keyword evidence="6 7" id="KW-0472">Membrane</keyword>
<evidence type="ECO:0000256" key="1">
    <source>
        <dbReference type="ARBA" id="ARBA00004651"/>
    </source>
</evidence>
<feature type="transmembrane region" description="Helical" evidence="7">
    <location>
        <begin position="274"/>
        <end position="295"/>
    </location>
</feature>
<accession>A0A1H6FHR7</accession>
<name>A0A1H6FHR7_9GAMM</name>
<dbReference type="OrthoDB" id="6397734at2"/>
<sequence>MTYLSLDESVLMYYLIDFVIVLSILTGFRFFSNLIASASLHERLAEDDNFALGISLAGAIISIAIMLMGAVSGQVAASPRQELVMMAAYGVFGILLMWLTRKLFDHVLFAKVSIHQLILSDNAAAGLVDAGNMIATAIIVRAVMMWVEEDSWLGFGIVLLGFALSQLIMYLATWYRRWVFMRRHPKRSLDQELETNNIALAIRFSGHRIGLALAITSTSSLVLYQSEQLAWALGLWLLVALALFVAQTLIAIAARFILLPGVNVGQEVTEQRNIAIGALEASIYMAVGLIFLGLLG</sequence>
<dbReference type="RefSeq" id="WP_103922424.1">
    <property type="nucleotide sequence ID" value="NZ_FMSV02000557.1"/>
</dbReference>
<feature type="transmembrane region" description="Helical" evidence="7">
    <location>
        <begin position="229"/>
        <end position="254"/>
    </location>
</feature>
<feature type="transmembrane region" description="Helical" evidence="7">
    <location>
        <begin position="51"/>
        <end position="71"/>
    </location>
</feature>
<dbReference type="EMBL" id="FMSV02000557">
    <property type="protein sequence ID" value="SEH08919.1"/>
    <property type="molecule type" value="Genomic_DNA"/>
</dbReference>